<comment type="caution">
    <text evidence="1">The sequence shown here is derived from an EMBL/GenBank/DDBJ whole genome shotgun (WGS) entry which is preliminary data.</text>
</comment>
<dbReference type="RefSeq" id="WP_087128664.1">
    <property type="nucleotide sequence ID" value="NZ_FCNV02000010.1"/>
</dbReference>
<evidence type="ECO:0000313" key="2">
    <source>
        <dbReference type="Proteomes" id="UP000198263"/>
    </source>
</evidence>
<name>A0A658R1Q0_9BURK</name>
<dbReference type="OrthoDB" id="8966809at2"/>
<reference evidence="1 2" key="1">
    <citation type="submission" date="2016-01" db="EMBL/GenBank/DDBJ databases">
        <authorList>
            <person name="Peeters C."/>
        </authorList>
    </citation>
    <scope>NUCLEOTIDE SEQUENCE [LARGE SCALE GENOMIC DNA]</scope>
    <source>
        <strain evidence="1">LMG 29315</strain>
    </source>
</reference>
<evidence type="ECO:0000313" key="1">
    <source>
        <dbReference type="EMBL" id="SAL40335.1"/>
    </source>
</evidence>
<proteinExistence type="predicted"/>
<accession>A0A658R1Q0</accession>
<dbReference type="EMBL" id="FCNV02000010">
    <property type="protein sequence ID" value="SAL40335.1"/>
    <property type="molecule type" value="Genomic_DNA"/>
</dbReference>
<organism evidence="1 2">
    <name type="scientific">Caballeronia concitans</name>
    <dbReference type="NCBI Taxonomy" id="1777133"/>
    <lineage>
        <taxon>Bacteria</taxon>
        <taxon>Pseudomonadati</taxon>
        <taxon>Pseudomonadota</taxon>
        <taxon>Betaproteobacteria</taxon>
        <taxon>Burkholderiales</taxon>
        <taxon>Burkholderiaceae</taxon>
        <taxon>Caballeronia</taxon>
    </lineage>
</organism>
<dbReference type="AlphaFoldDB" id="A0A658R1Q0"/>
<sequence length="95" mass="10272">MPRSTFAPAAAQRQLVLKLAACGTSASEICALITGPRGRPVTEQTLRQHFAQEMQEGAVRANSNVAQSLYNKATGGDTIAAIFWLKCRAHWKETA</sequence>
<gene>
    <name evidence="1" type="ORF">AWB72_04222</name>
</gene>
<keyword evidence="2" id="KW-1185">Reference proteome</keyword>
<dbReference type="Proteomes" id="UP000198263">
    <property type="component" value="Unassembled WGS sequence"/>
</dbReference>
<protein>
    <submittedName>
        <fullName evidence="1">Uncharacterized protein</fullName>
    </submittedName>
</protein>